<evidence type="ECO:0000313" key="1">
    <source>
        <dbReference type="EMBL" id="MCI67550.1"/>
    </source>
</evidence>
<reference evidence="1 2" key="1">
    <citation type="journal article" date="2018" name="Front. Plant Sci.">
        <title>Red Clover (Trifolium pratense) and Zigzag Clover (T. medium) - A Picture of Genomic Similarities and Differences.</title>
        <authorList>
            <person name="Dluhosova J."/>
            <person name="Istvanek J."/>
            <person name="Nedelnik J."/>
            <person name="Repkova J."/>
        </authorList>
    </citation>
    <scope>NUCLEOTIDE SEQUENCE [LARGE SCALE GENOMIC DNA]</scope>
    <source>
        <strain evidence="2">cv. 10/8</strain>
        <tissue evidence="1">Leaf</tissue>
    </source>
</reference>
<name>A0A392U4T7_9FABA</name>
<organism evidence="1 2">
    <name type="scientific">Trifolium medium</name>
    <dbReference type="NCBI Taxonomy" id="97028"/>
    <lineage>
        <taxon>Eukaryota</taxon>
        <taxon>Viridiplantae</taxon>
        <taxon>Streptophyta</taxon>
        <taxon>Embryophyta</taxon>
        <taxon>Tracheophyta</taxon>
        <taxon>Spermatophyta</taxon>
        <taxon>Magnoliopsida</taxon>
        <taxon>eudicotyledons</taxon>
        <taxon>Gunneridae</taxon>
        <taxon>Pentapetalae</taxon>
        <taxon>rosids</taxon>
        <taxon>fabids</taxon>
        <taxon>Fabales</taxon>
        <taxon>Fabaceae</taxon>
        <taxon>Papilionoideae</taxon>
        <taxon>50 kb inversion clade</taxon>
        <taxon>NPAAA clade</taxon>
        <taxon>Hologalegina</taxon>
        <taxon>IRL clade</taxon>
        <taxon>Trifolieae</taxon>
        <taxon>Trifolium</taxon>
    </lineage>
</organism>
<evidence type="ECO:0000313" key="2">
    <source>
        <dbReference type="Proteomes" id="UP000265520"/>
    </source>
</evidence>
<sequence length="29" mass="3170">YTYKAIDALPVSAHPMTQFSTGVMALQVE</sequence>
<dbReference type="Gene3D" id="1.10.580.10">
    <property type="entry name" value="Citrate Synthase, domain 1"/>
    <property type="match status" value="1"/>
</dbReference>
<accession>A0A392U4T7</accession>
<dbReference type="AlphaFoldDB" id="A0A392U4T7"/>
<protein>
    <submittedName>
        <fullName evidence="1">Citrate synthase</fullName>
    </submittedName>
</protein>
<comment type="caution">
    <text evidence="1">The sequence shown here is derived from an EMBL/GenBank/DDBJ whole genome shotgun (WGS) entry which is preliminary data.</text>
</comment>
<feature type="non-terminal residue" evidence="1">
    <location>
        <position position="1"/>
    </location>
</feature>
<keyword evidence="2" id="KW-1185">Reference proteome</keyword>
<proteinExistence type="predicted"/>
<dbReference type="EMBL" id="LXQA010719202">
    <property type="protein sequence ID" value="MCI67550.1"/>
    <property type="molecule type" value="Genomic_DNA"/>
</dbReference>
<dbReference type="InterPro" id="IPR016142">
    <property type="entry name" value="Citrate_synth-like_lrg_a-sub"/>
</dbReference>
<dbReference type="Proteomes" id="UP000265520">
    <property type="component" value="Unassembled WGS sequence"/>
</dbReference>